<evidence type="ECO:0000313" key="4">
    <source>
        <dbReference type="EMBL" id="OOV07397.1"/>
    </source>
</evidence>
<dbReference type="OrthoDB" id="8562345at2"/>
<organism evidence="4 5">
    <name type="scientific">Rhodoferax fermentans</name>
    <dbReference type="NCBI Taxonomy" id="28066"/>
    <lineage>
        <taxon>Bacteria</taxon>
        <taxon>Pseudomonadati</taxon>
        <taxon>Pseudomonadota</taxon>
        <taxon>Betaproteobacteria</taxon>
        <taxon>Burkholderiales</taxon>
        <taxon>Comamonadaceae</taxon>
        <taxon>Rhodoferax</taxon>
    </lineage>
</organism>
<protein>
    <recommendedName>
        <fullName evidence="3">Response regulatory domain-containing protein</fullName>
    </recommendedName>
</protein>
<dbReference type="InterPro" id="IPR050595">
    <property type="entry name" value="Bact_response_regulator"/>
</dbReference>
<dbReference type="Proteomes" id="UP000190750">
    <property type="component" value="Unassembled WGS sequence"/>
</dbReference>
<dbReference type="GO" id="GO:0000160">
    <property type="term" value="P:phosphorelay signal transduction system"/>
    <property type="evidence" value="ECO:0007669"/>
    <property type="project" value="InterPro"/>
</dbReference>
<dbReference type="InterPro" id="IPR001789">
    <property type="entry name" value="Sig_transdc_resp-reg_receiver"/>
</dbReference>
<proteinExistence type="predicted"/>
<gene>
    <name evidence="4" type="ORF">RF819_12235</name>
</gene>
<dbReference type="PANTHER" id="PTHR44591:SF3">
    <property type="entry name" value="RESPONSE REGULATORY DOMAIN-CONTAINING PROTEIN"/>
    <property type="match status" value="1"/>
</dbReference>
<dbReference type="Gene3D" id="3.40.50.2300">
    <property type="match status" value="1"/>
</dbReference>
<dbReference type="PROSITE" id="PS50110">
    <property type="entry name" value="RESPONSE_REGULATORY"/>
    <property type="match status" value="1"/>
</dbReference>
<name>A0A1T1ATK6_RHOFE</name>
<evidence type="ECO:0000256" key="2">
    <source>
        <dbReference type="PROSITE-ProRule" id="PRU00169"/>
    </source>
</evidence>
<dbReference type="Pfam" id="PF00072">
    <property type="entry name" value="Response_reg"/>
    <property type="match status" value="1"/>
</dbReference>
<feature type="modified residue" description="4-aspartylphosphate" evidence="2">
    <location>
        <position position="57"/>
    </location>
</feature>
<keyword evidence="1 2" id="KW-0597">Phosphoprotein</keyword>
<dbReference type="STRING" id="28066.RF819_12235"/>
<reference evidence="4 5" key="1">
    <citation type="submission" date="2017-01" db="EMBL/GenBank/DDBJ databases">
        <title>Genome sequencing of Rhodoferax fermentans JCM 7819.</title>
        <authorList>
            <person name="Kim Y.J."/>
            <person name="Farh M.E.-A."/>
            <person name="Yang D.-C."/>
        </authorList>
    </citation>
    <scope>NUCLEOTIDE SEQUENCE [LARGE SCALE GENOMIC DNA]</scope>
    <source>
        <strain evidence="4 5">JCM 7819</strain>
    </source>
</reference>
<evidence type="ECO:0000259" key="3">
    <source>
        <dbReference type="PROSITE" id="PS50110"/>
    </source>
</evidence>
<feature type="domain" description="Response regulatory" evidence="3">
    <location>
        <begin position="4"/>
        <end position="122"/>
    </location>
</feature>
<dbReference type="PANTHER" id="PTHR44591">
    <property type="entry name" value="STRESS RESPONSE REGULATOR PROTEIN 1"/>
    <property type="match status" value="1"/>
</dbReference>
<dbReference type="SUPFAM" id="SSF52172">
    <property type="entry name" value="CheY-like"/>
    <property type="match status" value="1"/>
</dbReference>
<evidence type="ECO:0000256" key="1">
    <source>
        <dbReference type="ARBA" id="ARBA00022553"/>
    </source>
</evidence>
<accession>A0A1T1ATK6</accession>
<keyword evidence="5" id="KW-1185">Reference proteome</keyword>
<dbReference type="AlphaFoldDB" id="A0A1T1ATK6"/>
<dbReference type="SMART" id="SM00448">
    <property type="entry name" value="REC"/>
    <property type="match status" value="1"/>
</dbReference>
<comment type="caution">
    <text evidence="4">The sequence shown here is derived from an EMBL/GenBank/DDBJ whole genome shotgun (WGS) entry which is preliminary data.</text>
</comment>
<evidence type="ECO:0000313" key="5">
    <source>
        <dbReference type="Proteomes" id="UP000190750"/>
    </source>
</evidence>
<dbReference type="InterPro" id="IPR011006">
    <property type="entry name" value="CheY-like_superfamily"/>
</dbReference>
<dbReference type="EMBL" id="MTJN01000002">
    <property type="protein sequence ID" value="OOV07397.1"/>
    <property type="molecule type" value="Genomic_DNA"/>
</dbReference>
<sequence length="128" mass="14303">MSLRIFLVEDSLTIRVSLMDMLTDLVDACLVGVAEQQTDAIEWLSEHPDGWDVAIVDIFLKRGSGLPVLRACANRLPKQRVLVLSNYATAEMRTQALRLGADRVFDKSQDVDALIDYCRQVGLDVKLP</sequence>